<organism evidence="2 3">
    <name type="scientific">Methylobacterium trifolii</name>
    <dbReference type="NCBI Taxonomy" id="1003092"/>
    <lineage>
        <taxon>Bacteria</taxon>
        <taxon>Pseudomonadati</taxon>
        <taxon>Pseudomonadota</taxon>
        <taxon>Alphaproteobacteria</taxon>
        <taxon>Hyphomicrobiales</taxon>
        <taxon>Methylobacteriaceae</taxon>
        <taxon>Methylobacterium</taxon>
    </lineage>
</organism>
<name>A0ABQ4U189_9HYPH</name>
<dbReference type="Pfam" id="PF02641">
    <property type="entry name" value="DUF190"/>
    <property type="match status" value="1"/>
</dbReference>
<gene>
    <name evidence="2" type="ORF">MPOCJGCO_2869</name>
</gene>
<evidence type="ECO:0000256" key="1">
    <source>
        <dbReference type="ARBA" id="ARBA00010554"/>
    </source>
</evidence>
<dbReference type="Proteomes" id="UP001055057">
    <property type="component" value="Unassembled WGS sequence"/>
</dbReference>
<dbReference type="InterPro" id="IPR011322">
    <property type="entry name" value="N-reg_PII-like_a/b"/>
</dbReference>
<sequence>MNASHRVVATETGMIRIYMRPRDRAGTGRTGWFSGGRPLYRELVAQAKAEGLMNAVAHQSHHGYSNHGPIQDDGAESLNPELTMCVELIGTREQLEGFCGRHGAQLANKVIVYKHLEHWSVSHVGVGAAGRAA</sequence>
<evidence type="ECO:0000313" key="3">
    <source>
        <dbReference type="Proteomes" id="UP001055057"/>
    </source>
</evidence>
<dbReference type="InterPro" id="IPR003793">
    <property type="entry name" value="UPF0166"/>
</dbReference>
<keyword evidence="3" id="KW-1185">Reference proteome</keyword>
<dbReference type="Gene3D" id="3.30.70.120">
    <property type="match status" value="1"/>
</dbReference>
<dbReference type="InterPro" id="IPR015867">
    <property type="entry name" value="N-reg_PII/ATP_PRibTrfase_C"/>
</dbReference>
<proteinExistence type="inferred from homology"/>
<reference evidence="2" key="2">
    <citation type="submission" date="2021-08" db="EMBL/GenBank/DDBJ databases">
        <authorList>
            <person name="Tani A."/>
            <person name="Ola A."/>
            <person name="Ogura Y."/>
            <person name="Katsura K."/>
            <person name="Hayashi T."/>
        </authorList>
    </citation>
    <scope>NUCLEOTIDE SEQUENCE</scope>
    <source>
        <strain evidence="2">DSM 23632</strain>
    </source>
</reference>
<accession>A0ABQ4U189</accession>
<evidence type="ECO:0000313" key="2">
    <source>
        <dbReference type="EMBL" id="GJE60753.1"/>
    </source>
</evidence>
<evidence type="ECO:0008006" key="4">
    <source>
        <dbReference type="Google" id="ProtNLM"/>
    </source>
</evidence>
<reference evidence="2" key="1">
    <citation type="journal article" date="2021" name="Front. Microbiol.">
        <title>Comprehensive Comparative Genomics and Phenotyping of Methylobacterium Species.</title>
        <authorList>
            <person name="Alessa O."/>
            <person name="Ogura Y."/>
            <person name="Fujitani Y."/>
            <person name="Takami H."/>
            <person name="Hayashi T."/>
            <person name="Sahin N."/>
            <person name="Tani A."/>
        </authorList>
    </citation>
    <scope>NUCLEOTIDE SEQUENCE</scope>
    <source>
        <strain evidence="2">DSM 23632</strain>
    </source>
</reference>
<dbReference type="SUPFAM" id="SSF54913">
    <property type="entry name" value="GlnB-like"/>
    <property type="match status" value="1"/>
</dbReference>
<dbReference type="EMBL" id="BPRB01000163">
    <property type="protein sequence ID" value="GJE60753.1"/>
    <property type="molecule type" value="Genomic_DNA"/>
</dbReference>
<comment type="caution">
    <text evidence="2">The sequence shown here is derived from an EMBL/GenBank/DDBJ whole genome shotgun (WGS) entry which is preliminary data.</text>
</comment>
<comment type="similarity">
    <text evidence="1">Belongs to the UPF0166 family.</text>
</comment>
<protein>
    <recommendedName>
        <fullName evidence="4">DUF190 domain-containing protein</fullName>
    </recommendedName>
</protein>
<dbReference type="RefSeq" id="WP_018042929.1">
    <property type="nucleotide sequence ID" value="NZ_BPRB01000163.1"/>
</dbReference>